<organism evidence="5 6">
    <name type="scientific">Mycolicibacterium porcinum</name>
    <dbReference type="NCBI Taxonomy" id="39693"/>
    <lineage>
        <taxon>Bacteria</taxon>
        <taxon>Bacillati</taxon>
        <taxon>Actinomycetota</taxon>
        <taxon>Actinomycetes</taxon>
        <taxon>Mycobacteriales</taxon>
        <taxon>Mycobacteriaceae</taxon>
        <taxon>Mycolicibacterium</taxon>
    </lineage>
</organism>
<dbReference type="PRINTS" id="PR00035">
    <property type="entry name" value="HTHGNTR"/>
</dbReference>
<evidence type="ECO:0000256" key="1">
    <source>
        <dbReference type="ARBA" id="ARBA00023015"/>
    </source>
</evidence>
<dbReference type="PANTHER" id="PTHR43537:SF47">
    <property type="entry name" value="REGULATORY PROTEIN GNTR HTH"/>
    <property type="match status" value="1"/>
</dbReference>
<dbReference type="SUPFAM" id="SSF48008">
    <property type="entry name" value="GntR ligand-binding domain-like"/>
    <property type="match status" value="1"/>
</dbReference>
<dbReference type="Pfam" id="PF07729">
    <property type="entry name" value="FCD"/>
    <property type="match status" value="1"/>
</dbReference>
<dbReference type="EMBL" id="JBDLOU010000003">
    <property type="protein sequence ID" value="MEX3737018.1"/>
    <property type="molecule type" value="Genomic_DNA"/>
</dbReference>
<evidence type="ECO:0000313" key="5">
    <source>
        <dbReference type="EMBL" id="MEX3737018.1"/>
    </source>
</evidence>
<dbReference type="Gene3D" id="1.20.120.530">
    <property type="entry name" value="GntR ligand-binding domain-like"/>
    <property type="match status" value="1"/>
</dbReference>
<dbReference type="Gene3D" id="1.10.10.10">
    <property type="entry name" value="Winged helix-like DNA-binding domain superfamily/Winged helix DNA-binding domain"/>
    <property type="match status" value="1"/>
</dbReference>
<evidence type="ECO:0000256" key="2">
    <source>
        <dbReference type="ARBA" id="ARBA00023125"/>
    </source>
</evidence>
<dbReference type="InterPro" id="IPR011711">
    <property type="entry name" value="GntR_C"/>
</dbReference>
<keyword evidence="2" id="KW-0238">DNA-binding</keyword>
<evidence type="ECO:0000259" key="4">
    <source>
        <dbReference type="PROSITE" id="PS50949"/>
    </source>
</evidence>
<dbReference type="InterPro" id="IPR036388">
    <property type="entry name" value="WH-like_DNA-bd_sf"/>
</dbReference>
<dbReference type="Pfam" id="PF00392">
    <property type="entry name" value="GntR"/>
    <property type="match status" value="1"/>
</dbReference>
<dbReference type="SMART" id="SM00895">
    <property type="entry name" value="FCD"/>
    <property type="match status" value="1"/>
</dbReference>
<sequence>MKQIARASVVDAVVDQLRRRIHNGTWPIGMKIPTEVKLIEMLGVSRPSLREAVRSLVQLGLLETRQGDGTYVVAKDEVKVVLQNVIRAADSDEVTAVRQSLDLLAAAQAASRRTDEDVADLRAALEGRRAAVRDGDIEAFVDHDVAFHLGIARVSRNSLLGSLYQSFEGVLRDSIRHFNYPVVVDDPSSELHERILLAIEQSDAEAATAAARGLLEAHLHNGSGPVAG</sequence>
<dbReference type="SMART" id="SM00345">
    <property type="entry name" value="HTH_GNTR"/>
    <property type="match status" value="1"/>
</dbReference>
<dbReference type="CDD" id="cd07377">
    <property type="entry name" value="WHTH_GntR"/>
    <property type="match status" value="1"/>
</dbReference>
<accession>A0ABV3V6W8</accession>
<feature type="domain" description="HTH gntR-type" evidence="4">
    <location>
        <begin position="7"/>
        <end position="75"/>
    </location>
</feature>
<dbReference type="RefSeq" id="WP_368572335.1">
    <property type="nucleotide sequence ID" value="NZ_JBDLOU010000003.1"/>
</dbReference>
<dbReference type="InterPro" id="IPR008920">
    <property type="entry name" value="TF_FadR/GntR_C"/>
</dbReference>
<dbReference type="InterPro" id="IPR000524">
    <property type="entry name" value="Tscrpt_reg_HTH_GntR"/>
</dbReference>
<dbReference type="PROSITE" id="PS50949">
    <property type="entry name" value="HTH_GNTR"/>
    <property type="match status" value="1"/>
</dbReference>
<keyword evidence="1" id="KW-0805">Transcription regulation</keyword>
<dbReference type="PANTHER" id="PTHR43537">
    <property type="entry name" value="TRANSCRIPTIONAL REGULATOR, GNTR FAMILY"/>
    <property type="match status" value="1"/>
</dbReference>
<comment type="caution">
    <text evidence="5">The sequence shown here is derived from an EMBL/GenBank/DDBJ whole genome shotgun (WGS) entry which is preliminary data.</text>
</comment>
<protein>
    <submittedName>
        <fullName evidence="5">FadR/GntR family transcriptional regulator</fullName>
    </submittedName>
</protein>
<dbReference type="Proteomes" id="UP001558474">
    <property type="component" value="Unassembled WGS sequence"/>
</dbReference>
<reference evidence="5 6" key="1">
    <citation type="submission" date="2024-04" db="EMBL/GenBank/DDBJ databases">
        <title>Genomic Markers of Mycobacteria.</title>
        <authorList>
            <person name="Soliman M.S."/>
            <person name="Elkholy A."/>
            <person name="Soliman N.S."/>
            <person name="Abbas A."/>
            <person name="Khayrat S."/>
            <person name="Shawky S."/>
        </authorList>
    </citation>
    <scope>NUCLEOTIDE SEQUENCE [LARGE SCALE GENOMIC DNA]</scope>
    <source>
        <strain evidence="5 6">Egy-CU-AM5</strain>
    </source>
</reference>
<dbReference type="InterPro" id="IPR036390">
    <property type="entry name" value="WH_DNA-bd_sf"/>
</dbReference>
<name>A0ABV3V6W8_9MYCO</name>
<dbReference type="SUPFAM" id="SSF46785">
    <property type="entry name" value="Winged helix' DNA-binding domain"/>
    <property type="match status" value="1"/>
</dbReference>
<evidence type="ECO:0000313" key="6">
    <source>
        <dbReference type="Proteomes" id="UP001558474"/>
    </source>
</evidence>
<gene>
    <name evidence="5" type="ORF">ABFW12_02085</name>
</gene>
<proteinExistence type="predicted"/>
<keyword evidence="3" id="KW-0804">Transcription</keyword>
<evidence type="ECO:0000256" key="3">
    <source>
        <dbReference type="ARBA" id="ARBA00023163"/>
    </source>
</evidence>
<keyword evidence="6" id="KW-1185">Reference proteome</keyword>